<sequence length="345" mass="39791">MRAVYSPMSVGDYCKALNDGLITVNDDYQRNAGIWASYAKSFFIESILLEYPIPKIFLYSKVDLRTRSTIKDIVDGQQRSHTLQSFYNKKFKLSNKIETSELRGKNYNQLPEEYQSSFISYSLPIDEFRGVQPSEIQDSFRRMNASNVPLNDEEQRNAKFQGPFKWFIQRVALHFSEQLRAIGILSRRDIIRMSDTRMYAEILHTALNGFVTTKSSQIDGLYRRFNTVFNEEDLFYEYMEVGIGQAADLVAQSEREFQRSYMFQTLVLVFLDRHFNLSLYEQASILVPEIADALQAYPVDLAILSESLRDPDNHPALSEFVASTKGTNVGRAKAVRFLYLNAALQ</sequence>
<evidence type="ECO:0000259" key="1">
    <source>
        <dbReference type="Pfam" id="PF03235"/>
    </source>
</evidence>
<reference evidence="2 3" key="1">
    <citation type="submission" date="2018-08" db="EMBL/GenBank/DDBJ databases">
        <title>Fulvimarina sp. 85, whole genome shotgun sequence.</title>
        <authorList>
            <person name="Tuo L."/>
        </authorList>
    </citation>
    <scope>NUCLEOTIDE SEQUENCE [LARGE SCALE GENOMIC DNA]</scope>
    <source>
        <strain evidence="2 3">85</strain>
    </source>
</reference>
<comment type="caution">
    <text evidence="2">The sequence shown here is derived from an EMBL/GenBank/DDBJ whole genome shotgun (WGS) entry which is preliminary data.</text>
</comment>
<evidence type="ECO:0000313" key="2">
    <source>
        <dbReference type="EMBL" id="RFC63337.1"/>
    </source>
</evidence>
<dbReference type="PANTHER" id="PTHR39639">
    <property type="entry name" value="CHROMOSOME 16, WHOLE GENOME SHOTGUN SEQUENCE"/>
    <property type="match status" value="1"/>
</dbReference>
<dbReference type="Proteomes" id="UP000264310">
    <property type="component" value="Unassembled WGS sequence"/>
</dbReference>
<gene>
    <name evidence="2" type="ORF">DYI37_09795</name>
</gene>
<protein>
    <submittedName>
        <fullName evidence="2">DUF262 domain-containing protein</fullName>
    </submittedName>
</protein>
<keyword evidence="3" id="KW-1185">Reference proteome</keyword>
<dbReference type="OrthoDB" id="9787127at2"/>
<dbReference type="PANTHER" id="PTHR39639:SF1">
    <property type="entry name" value="DUF262 DOMAIN-CONTAINING PROTEIN"/>
    <property type="match status" value="1"/>
</dbReference>
<accession>A0A371X290</accession>
<dbReference type="AlphaFoldDB" id="A0A371X290"/>
<dbReference type="Pfam" id="PF03235">
    <property type="entry name" value="GmrSD_N"/>
    <property type="match status" value="1"/>
</dbReference>
<dbReference type="InterPro" id="IPR004919">
    <property type="entry name" value="GmrSD_N"/>
</dbReference>
<dbReference type="EMBL" id="QURL01000004">
    <property type="protein sequence ID" value="RFC63337.1"/>
    <property type="molecule type" value="Genomic_DNA"/>
</dbReference>
<proteinExistence type="predicted"/>
<organism evidence="2 3">
    <name type="scientific">Fulvimarina endophytica</name>
    <dbReference type="NCBI Taxonomy" id="2293836"/>
    <lineage>
        <taxon>Bacteria</taxon>
        <taxon>Pseudomonadati</taxon>
        <taxon>Pseudomonadota</taxon>
        <taxon>Alphaproteobacteria</taxon>
        <taxon>Hyphomicrobiales</taxon>
        <taxon>Aurantimonadaceae</taxon>
        <taxon>Fulvimarina</taxon>
    </lineage>
</organism>
<feature type="domain" description="GmrSD restriction endonucleases N-terminal" evidence="1">
    <location>
        <begin position="18"/>
        <end position="160"/>
    </location>
</feature>
<name>A0A371X290_9HYPH</name>
<evidence type="ECO:0000313" key="3">
    <source>
        <dbReference type="Proteomes" id="UP000264310"/>
    </source>
</evidence>
<dbReference type="RefSeq" id="WP_116683066.1">
    <property type="nucleotide sequence ID" value="NZ_QURL01000004.1"/>
</dbReference>